<evidence type="ECO:0000313" key="2">
    <source>
        <dbReference type="EMBL" id="MDW9256139.1"/>
    </source>
</evidence>
<dbReference type="AlphaFoldDB" id="A0AAW9CZW0"/>
<reference evidence="2" key="1">
    <citation type="submission" date="2018-08" db="EMBL/GenBank/DDBJ databases">
        <title>Identification of Burkholderia cepacia strains that express a Burkholderia pseudomallei-like capsular polysaccharide.</title>
        <authorList>
            <person name="Burtnick M.N."/>
            <person name="Vongsouvath M."/>
            <person name="Newton P."/>
            <person name="Wuthiekanun V."/>
            <person name="Limmathurotsakul D."/>
            <person name="Brett P.J."/>
            <person name="Chantratita N."/>
            <person name="Dance D.A."/>
        </authorList>
    </citation>
    <scope>NUCLEOTIDE SEQUENCE</scope>
    <source>
        <strain evidence="2">SBXCC001</strain>
    </source>
</reference>
<feature type="region of interest" description="Disordered" evidence="1">
    <location>
        <begin position="15"/>
        <end position="78"/>
    </location>
</feature>
<protein>
    <submittedName>
        <fullName evidence="2">Uncharacterized protein</fullName>
    </submittedName>
</protein>
<organism evidence="2 3">
    <name type="scientific">Burkholderia thailandensis</name>
    <dbReference type="NCBI Taxonomy" id="57975"/>
    <lineage>
        <taxon>Bacteria</taxon>
        <taxon>Pseudomonadati</taxon>
        <taxon>Pseudomonadota</taxon>
        <taxon>Betaproteobacteria</taxon>
        <taxon>Burkholderiales</taxon>
        <taxon>Burkholderiaceae</taxon>
        <taxon>Burkholderia</taxon>
        <taxon>pseudomallei group</taxon>
    </lineage>
</organism>
<gene>
    <name evidence="2" type="ORF">C7S16_0757</name>
</gene>
<evidence type="ECO:0000256" key="1">
    <source>
        <dbReference type="SAM" id="MobiDB-lite"/>
    </source>
</evidence>
<accession>A0AAW9CZW0</accession>
<dbReference type="EMBL" id="QXCT01000002">
    <property type="protein sequence ID" value="MDW9256139.1"/>
    <property type="molecule type" value="Genomic_DNA"/>
</dbReference>
<dbReference type="Proteomes" id="UP001272137">
    <property type="component" value="Unassembled WGS sequence"/>
</dbReference>
<comment type="caution">
    <text evidence="2">The sequence shown here is derived from an EMBL/GenBank/DDBJ whole genome shotgun (WGS) entry which is preliminary data.</text>
</comment>
<proteinExistence type="predicted"/>
<name>A0AAW9CZW0_BURTH</name>
<evidence type="ECO:0000313" key="3">
    <source>
        <dbReference type="Proteomes" id="UP001272137"/>
    </source>
</evidence>
<sequence length="78" mass="7901">MAAGEAGWARARRLEAGRPLGEDGGGAHEGAAIARGARGGAKKFGQGGLGARDGAAKTRPQVASLPAATRRPRVTRRQ</sequence>